<name>A0A5B7WWQ0_9MICC</name>
<dbReference type="Proteomes" id="UP000307000">
    <property type="component" value="Chromosome"/>
</dbReference>
<evidence type="ECO:0000313" key="3">
    <source>
        <dbReference type="Proteomes" id="UP000307000"/>
    </source>
</evidence>
<dbReference type="AlphaFoldDB" id="A0A5B7WWQ0"/>
<organism evidence="2 3">
    <name type="scientific">Glutamicibacter creatinolyticus</name>
    <dbReference type="NCBI Taxonomy" id="162496"/>
    <lineage>
        <taxon>Bacteria</taxon>
        <taxon>Bacillati</taxon>
        <taxon>Actinomycetota</taxon>
        <taxon>Actinomycetes</taxon>
        <taxon>Micrococcales</taxon>
        <taxon>Micrococcaceae</taxon>
        <taxon>Glutamicibacter</taxon>
    </lineage>
</organism>
<keyword evidence="3" id="KW-1185">Reference proteome</keyword>
<dbReference type="KEGG" id="gcr:GcLGCM259_1805"/>
<evidence type="ECO:0000256" key="1">
    <source>
        <dbReference type="SAM" id="MobiDB-lite"/>
    </source>
</evidence>
<protein>
    <submittedName>
        <fullName evidence="2">Uncharacterized protein</fullName>
    </submittedName>
</protein>
<dbReference type="EMBL" id="CP034412">
    <property type="protein sequence ID" value="QCY47523.1"/>
    <property type="molecule type" value="Genomic_DNA"/>
</dbReference>
<gene>
    <name evidence="2" type="ORF">GcLGCM259_1805</name>
</gene>
<feature type="region of interest" description="Disordered" evidence="1">
    <location>
        <begin position="39"/>
        <end position="79"/>
    </location>
</feature>
<accession>A0A5B7WWQ0</accession>
<proteinExistence type="predicted"/>
<reference evidence="2 3" key="1">
    <citation type="submission" date="2018-12" db="EMBL/GenBank/DDBJ databases">
        <title>Complete Genome Sequence of Glutamicibacter creatinolyticus strain LGCM259,isolated from an abscess of a 12-year-old mare in Italy.</title>
        <authorList>
            <person name="Santos R.G."/>
            <person name="Silva A.L."/>
            <person name="Seyffert N."/>
            <person name="Castro T.L.P."/>
            <person name="Attili A.R."/>
            <person name="Rifici C."/>
            <person name="Mazzullo G."/>
            <person name="Brenig B."/>
            <person name="Venanzi F."/>
            <person name="Azevedo V."/>
        </authorList>
    </citation>
    <scope>NUCLEOTIDE SEQUENCE [LARGE SCALE GENOMIC DNA]</scope>
    <source>
        <strain evidence="2 3">LGCM 259</strain>
    </source>
</reference>
<feature type="compositionally biased region" description="Basic and acidic residues" evidence="1">
    <location>
        <begin position="57"/>
        <end position="79"/>
    </location>
</feature>
<evidence type="ECO:0000313" key="2">
    <source>
        <dbReference type="EMBL" id="QCY47523.1"/>
    </source>
</evidence>
<sequence length="79" mass="8823">MTILYLTRAKANKRAEQGHLGHFFPSILAGIDSRESLGLSALSAPDQQDPLENLSTEEDRAIDDKLHDYADQQEREGVQ</sequence>